<dbReference type="RefSeq" id="WP_394825765.1">
    <property type="nucleotide sequence ID" value="NZ_CP089984.1"/>
</dbReference>
<evidence type="ECO:0000259" key="2">
    <source>
        <dbReference type="Pfam" id="PF16694"/>
    </source>
</evidence>
<sequence length="153" mass="16362">MKYLLPFAAAALLAACNTAGRPENTDNQAASLPETSSLAPHDWRVVTSWIHRSHGTMSILYGNPAAVARARNGAPYSEGARLSLVTWKRVPDDRWFGAYIPGDVVSVEEVAVAADAPAYTKYEGQSLKKAAAAPEEATKRAAYILAQHASIVP</sequence>
<name>A0ABZ2M499_9BACT</name>
<feature type="signal peptide" evidence="1">
    <location>
        <begin position="1"/>
        <end position="19"/>
    </location>
</feature>
<feature type="chain" id="PRO_5046921442" evidence="1">
    <location>
        <begin position="20"/>
        <end position="153"/>
    </location>
</feature>
<evidence type="ECO:0000313" key="4">
    <source>
        <dbReference type="Proteomes" id="UP001370348"/>
    </source>
</evidence>
<dbReference type="InterPro" id="IPR032033">
    <property type="entry name" value="Cytochrome_P460"/>
</dbReference>
<dbReference type="Proteomes" id="UP001370348">
    <property type="component" value="Chromosome"/>
</dbReference>
<dbReference type="Pfam" id="PF16694">
    <property type="entry name" value="Cytochrome_P460"/>
    <property type="match status" value="1"/>
</dbReference>
<accession>A0ABZ2M499</accession>
<protein>
    <submittedName>
        <fullName evidence="3">Cytochrome P460 family protein</fullName>
    </submittedName>
</protein>
<dbReference type="PROSITE" id="PS51257">
    <property type="entry name" value="PROKAR_LIPOPROTEIN"/>
    <property type="match status" value="1"/>
</dbReference>
<proteinExistence type="predicted"/>
<organism evidence="3 4">
    <name type="scientific">Pendulispora albinea</name>
    <dbReference type="NCBI Taxonomy" id="2741071"/>
    <lineage>
        <taxon>Bacteria</taxon>
        <taxon>Pseudomonadati</taxon>
        <taxon>Myxococcota</taxon>
        <taxon>Myxococcia</taxon>
        <taxon>Myxococcales</taxon>
        <taxon>Sorangiineae</taxon>
        <taxon>Pendulisporaceae</taxon>
        <taxon>Pendulispora</taxon>
    </lineage>
</organism>
<feature type="domain" description="Cytochrome P460" evidence="2">
    <location>
        <begin position="42"/>
        <end position="108"/>
    </location>
</feature>
<gene>
    <name evidence="3" type="ORF">LZC94_02425</name>
</gene>
<dbReference type="EMBL" id="CP089984">
    <property type="protein sequence ID" value="WXB16136.1"/>
    <property type="molecule type" value="Genomic_DNA"/>
</dbReference>
<evidence type="ECO:0000256" key="1">
    <source>
        <dbReference type="SAM" id="SignalP"/>
    </source>
</evidence>
<reference evidence="3 4" key="1">
    <citation type="submission" date="2021-12" db="EMBL/GenBank/DDBJ databases">
        <title>Discovery of the Pendulisporaceae a myxobacterial family with distinct sporulation behavior and unique specialized metabolism.</title>
        <authorList>
            <person name="Garcia R."/>
            <person name="Popoff A."/>
            <person name="Bader C.D."/>
            <person name="Loehr J."/>
            <person name="Walesch S."/>
            <person name="Walt C."/>
            <person name="Boldt J."/>
            <person name="Bunk B."/>
            <person name="Haeckl F.J.F.P.J."/>
            <person name="Gunesch A.P."/>
            <person name="Birkelbach J."/>
            <person name="Nuebel U."/>
            <person name="Pietschmann T."/>
            <person name="Bach T."/>
            <person name="Mueller R."/>
        </authorList>
    </citation>
    <scope>NUCLEOTIDE SEQUENCE [LARGE SCALE GENOMIC DNA]</scope>
    <source>
        <strain evidence="3 4">MSr11954</strain>
    </source>
</reference>
<keyword evidence="1" id="KW-0732">Signal</keyword>
<evidence type="ECO:0000313" key="3">
    <source>
        <dbReference type="EMBL" id="WXB16136.1"/>
    </source>
</evidence>
<keyword evidence="4" id="KW-1185">Reference proteome</keyword>